<feature type="region of interest" description="Disordered" evidence="1">
    <location>
        <begin position="55"/>
        <end position="78"/>
    </location>
</feature>
<dbReference type="AlphaFoldDB" id="A0A1H1WP30"/>
<gene>
    <name evidence="2" type="ORF">SAMN04489797_2918</name>
</gene>
<feature type="compositionally biased region" description="Polar residues" evidence="1">
    <location>
        <begin position="61"/>
        <end position="78"/>
    </location>
</feature>
<organism evidence="2 3">
    <name type="scientific">Winogradskyella sediminis</name>
    <dbReference type="NCBI Taxonomy" id="1382466"/>
    <lineage>
        <taxon>Bacteria</taxon>
        <taxon>Pseudomonadati</taxon>
        <taxon>Bacteroidota</taxon>
        <taxon>Flavobacteriia</taxon>
        <taxon>Flavobacteriales</taxon>
        <taxon>Flavobacteriaceae</taxon>
        <taxon>Winogradskyella</taxon>
    </lineage>
</organism>
<reference evidence="2 3" key="1">
    <citation type="submission" date="2016-10" db="EMBL/GenBank/DDBJ databases">
        <authorList>
            <person name="Varghese N."/>
            <person name="Submissions S."/>
        </authorList>
    </citation>
    <scope>NUCLEOTIDE SEQUENCE [LARGE SCALE GENOMIC DNA]</scope>
    <source>
        <strain evidence="2 3">RHA_55</strain>
    </source>
</reference>
<accession>A0A1H1WP30</accession>
<evidence type="ECO:0000256" key="1">
    <source>
        <dbReference type="SAM" id="MobiDB-lite"/>
    </source>
</evidence>
<protein>
    <submittedName>
        <fullName evidence="2">Uncharacterized protein</fullName>
    </submittedName>
</protein>
<evidence type="ECO:0000313" key="2">
    <source>
        <dbReference type="EMBL" id="SDS97899.1"/>
    </source>
</evidence>
<dbReference type="EMBL" id="LT629774">
    <property type="protein sequence ID" value="SDS97899.1"/>
    <property type="molecule type" value="Genomic_DNA"/>
</dbReference>
<keyword evidence="3" id="KW-1185">Reference proteome</keyword>
<proteinExistence type="predicted"/>
<name>A0A1H1WP30_9FLAO</name>
<sequence>MQYTKLQLAKDEMKKFMMHISPPLKFKWTYTNKGKIYTLEIQRENSNILSLESTGHWKSESGGTPSFQEFPNGSLHNC</sequence>
<evidence type="ECO:0000313" key="3">
    <source>
        <dbReference type="Proteomes" id="UP000198963"/>
    </source>
</evidence>
<dbReference type="Proteomes" id="UP000198963">
    <property type="component" value="Chromosome I"/>
</dbReference>